<accession>F0YJ36</accession>
<reference evidence="3 4" key="1">
    <citation type="journal article" date="2011" name="Proc. Natl. Acad. Sci. U.S.A.">
        <title>Niche of harmful alga Aureococcus anophagefferens revealed through ecogenomics.</title>
        <authorList>
            <person name="Gobler C.J."/>
            <person name="Berry D.L."/>
            <person name="Dyhrman S.T."/>
            <person name="Wilhelm S.W."/>
            <person name="Salamov A."/>
            <person name="Lobanov A.V."/>
            <person name="Zhang Y."/>
            <person name="Collier J.L."/>
            <person name="Wurch L.L."/>
            <person name="Kustka A.B."/>
            <person name="Dill B.D."/>
            <person name="Shah M."/>
            <person name="VerBerkmoes N.C."/>
            <person name="Kuo A."/>
            <person name="Terry A."/>
            <person name="Pangilinan J."/>
            <person name="Lindquist E.A."/>
            <person name="Lucas S."/>
            <person name="Paulsen I.T."/>
            <person name="Hattenrath-Lehmann T.K."/>
            <person name="Talmage S.C."/>
            <person name="Walker E.A."/>
            <person name="Koch F."/>
            <person name="Burson A.M."/>
            <person name="Marcoval M.A."/>
            <person name="Tang Y.Z."/>
            <person name="Lecleir G.R."/>
            <person name="Coyne K.J."/>
            <person name="Berg G.M."/>
            <person name="Bertrand E.M."/>
            <person name="Saito M.A."/>
            <person name="Gladyshev V.N."/>
            <person name="Grigoriev I.V."/>
        </authorList>
    </citation>
    <scope>NUCLEOTIDE SEQUENCE [LARGE SCALE GENOMIC DNA]</scope>
    <source>
        <strain evidence="4">CCMP 1984</strain>
    </source>
</reference>
<dbReference type="Proteomes" id="UP000002729">
    <property type="component" value="Unassembled WGS sequence"/>
</dbReference>
<dbReference type="RefSeq" id="XP_009040411.1">
    <property type="nucleotide sequence ID" value="XM_009042163.1"/>
</dbReference>
<dbReference type="Pfam" id="PF04087">
    <property type="entry name" value="DUF389"/>
    <property type="match status" value="1"/>
</dbReference>
<keyword evidence="2" id="KW-0812">Transmembrane</keyword>
<keyword evidence="2" id="KW-1133">Transmembrane helix</keyword>
<dbReference type="EMBL" id="GL833146">
    <property type="protein sequence ID" value="EGB04854.1"/>
    <property type="molecule type" value="Genomic_DNA"/>
</dbReference>
<dbReference type="eggNOG" id="ENOG502R1GQ">
    <property type="taxonomic scope" value="Eukaryota"/>
</dbReference>
<dbReference type="InParanoid" id="F0YJ36"/>
<organism evidence="4">
    <name type="scientific">Aureococcus anophagefferens</name>
    <name type="common">Harmful bloom alga</name>
    <dbReference type="NCBI Taxonomy" id="44056"/>
    <lineage>
        <taxon>Eukaryota</taxon>
        <taxon>Sar</taxon>
        <taxon>Stramenopiles</taxon>
        <taxon>Ochrophyta</taxon>
        <taxon>Pelagophyceae</taxon>
        <taxon>Pelagomonadales</taxon>
        <taxon>Pelagomonadaceae</taxon>
        <taxon>Aureococcus</taxon>
    </lineage>
</organism>
<dbReference type="OrthoDB" id="543859at2759"/>
<dbReference type="AlphaFoldDB" id="F0YJ36"/>
<feature type="transmembrane region" description="Helical" evidence="2">
    <location>
        <begin position="167"/>
        <end position="191"/>
    </location>
</feature>
<dbReference type="GeneID" id="20225985"/>
<dbReference type="KEGG" id="aaf:AURANDRAFT_66866"/>
<gene>
    <name evidence="3" type="ORF">AURANDRAFT_66866</name>
</gene>
<feature type="transmembrane region" description="Helical" evidence="2">
    <location>
        <begin position="290"/>
        <end position="316"/>
    </location>
</feature>
<evidence type="ECO:0000256" key="1">
    <source>
        <dbReference type="SAM" id="MobiDB-lite"/>
    </source>
</evidence>
<evidence type="ECO:0000313" key="4">
    <source>
        <dbReference type="Proteomes" id="UP000002729"/>
    </source>
</evidence>
<dbReference type="PANTHER" id="PTHR20992">
    <property type="entry name" value="AT15442P-RELATED"/>
    <property type="match status" value="1"/>
</dbReference>
<protein>
    <recommendedName>
        <fullName evidence="5">DUF389 domain-containing protein</fullName>
    </recommendedName>
</protein>
<dbReference type="InterPro" id="IPR005240">
    <property type="entry name" value="DUF389"/>
</dbReference>
<dbReference type="PANTHER" id="PTHR20992:SF9">
    <property type="entry name" value="AT15442P-RELATED"/>
    <property type="match status" value="1"/>
</dbReference>
<evidence type="ECO:0008006" key="5">
    <source>
        <dbReference type="Google" id="ProtNLM"/>
    </source>
</evidence>
<sequence>MQRLVKATVPERYGDSTVEEIMLLDWVGHVDESAGSRILAKPCDDVAGDECRTPEMRKTVRVGVRILAFKVRDIHLSATLKALRRVGVGEHFGAIDVLDVRTTTERATAARRSRRGRCCPSLGDRLSTLEIHATIEAGSHLTADHCCCVVLASFIAAIGLLSDASSIVLAAFFISPLMTMLLGATWGACVGEWRLARRALRNMALDACICVAVGGLVGAAIGLLLPHSVGGLTAPMHAGAHGKAWGSITVNSGEILSRGPPVSNLVLSAFVATFSGVALALGYSGGISSALAGVAVSTALLPPLVNAGLMTALSVAYPTARSQRGDTLLLIAYNSLAIYVVNVCLVCGLSYVTLKFKRVGGRSLSGIRQVFAPTPRSSAHAWHDSNVDHRHTWPDDSNESKSFCALDETLSPRDRLDSLPDAMHLSLPAAKPRARTLDGDAGLAVPLLAAAESPARPEAPGQRAVPLLAEAPKLPDDLV</sequence>
<evidence type="ECO:0000256" key="2">
    <source>
        <dbReference type="SAM" id="Phobius"/>
    </source>
</evidence>
<feature type="region of interest" description="Disordered" evidence="1">
    <location>
        <begin position="451"/>
        <end position="479"/>
    </location>
</feature>
<feature type="compositionally biased region" description="Low complexity" evidence="1">
    <location>
        <begin position="451"/>
        <end position="460"/>
    </location>
</feature>
<keyword evidence="2" id="KW-0472">Membrane</keyword>
<feature type="transmembrane region" description="Helical" evidence="2">
    <location>
        <begin position="265"/>
        <end position="283"/>
    </location>
</feature>
<keyword evidence="4" id="KW-1185">Reference proteome</keyword>
<feature type="transmembrane region" description="Helical" evidence="2">
    <location>
        <begin position="336"/>
        <end position="354"/>
    </location>
</feature>
<proteinExistence type="predicted"/>
<evidence type="ECO:0000313" key="3">
    <source>
        <dbReference type="EMBL" id="EGB04854.1"/>
    </source>
</evidence>
<feature type="transmembrane region" description="Helical" evidence="2">
    <location>
        <begin position="203"/>
        <end position="225"/>
    </location>
</feature>
<name>F0YJ36_AURAN</name>